<dbReference type="GO" id="GO:0019901">
    <property type="term" value="F:protein kinase binding"/>
    <property type="evidence" value="ECO:0007669"/>
    <property type="project" value="InterPro"/>
</dbReference>
<dbReference type="InterPro" id="IPR013922">
    <property type="entry name" value="Cyclin_PHO80-like"/>
</dbReference>
<dbReference type="InterPro" id="IPR036915">
    <property type="entry name" value="Cyclin-like_sf"/>
</dbReference>
<evidence type="ECO:0000313" key="3">
    <source>
        <dbReference type="EMBL" id="EDK45631.1"/>
    </source>
</evidence>
<dbReference type="InterPro" id="IPR012104">
    <property type="entry name" value="PHO85_cyclin_1/2/9"/>
</dbReference>
<dbReference type="InterPro" id="IPR006671">
    <property type="entry name" value="Cyclin_N"/>
</dbReference>
<sequence length="397" mass="44484">MVSALDLQALNIFLNGPITHDMIHKLVVATLQVIPCKDTKSQTYTTTNNTVKQLPSLMTFLTKLIKYTNVYTGTLMATLVYLQKLKNKLPQNAQGLPCTRHRILLSCLILSSKFHNDSSPKNKHWAKYTDGLFNVKDINLMERQLIYLLNWDIRVENEDMCQMLGSFLEPIKSQIIKTEKLKLWKKQQEQQQQQLQHHQHQHQAQKQAFTTYQSIPVSPSSTRLSPSTSTSTSTATAAAAAAAYPSPSSSRSSSTSPYQHSKQYHYQQQQQQQQRPQPYPQQSQYLDPYAHYRQDSHSSISSVSTSNSLESAYSHRSSISASTSSNSISMLVNEKPHSAGIPAASAQSSIMPKHQVDTALVDPMIEFTAIKEEIELNNLLKRFNGCGNAGIAATTRA</sequence>
<dbReference type="OrthoDB" id="10250320at2759"/>
<accession>A5E2H3</accession>
<dbReference type="Gene3D" id="1.10.472.10">
    <property type="entry name" value="Cyclin-like"/>
    <property type="match status" value="1"/>
</dbReference>
<dbReference type="PANTHER" id="PTHR15615:SF114">
    <property type="entry name" value="PHO85 CYCLIN-1"/>
    <property type="match status" value="1"/>
</dbReference>
<evidence type="ECO:0000259" key="2">
    <source>
        <dbReference type="Pfam" id="PF00134"/>
    </source>
</evidence>
<name>A5E2H3_LODEL</name>
<dbReference type="AlphaFoldDB" id="A5E2H3"/>
<dbReference type="eggNOG" id="KOG1674">
    <property type="taxonomic scope" value="Eukaryota"/>
</dbReference>
<dbReference type="InParanoid" id="A5E2H3"/>
<evidence type="ECO:0000313" key="4">
    <source>
        <dbReference type="Proteomes" id="UP000001996"/>
    </source>
</evidence>
<dbReference type="GO" id="GO:0005634">
    <property type="term" value="C:nucleus"/>
    <property type="evidence" value="ECO:0007669"/>
    <property type="project" value="TreeGrafter"/>
</dbReference>
<dbReference type="HOGENOM" id="CLU_018149_0_1_1"/>
<dbReference type="GO" id="GO:0016538">
    <property type="term" value="F:cyclin-dependent protein serine/threonine kinase regulator activity"/>
    <property type="evidence" value="ECO:0007669"/>
    <property type="project" value="TreeGrafter"/>
</dbReference>
<dbReference type="GO" id="GO:0051726">
    <property type="term" value="P:regulation of cell cycle"/>
    <property type="evidence" value="ECO:0007669"/>
    <property type="project" value="InterPro"/>
</dbReference>
<dbReference type="Proteomes" id="UP000001996">
    <property type="component" value="Unassembled WGS sequence"/>
</dbReference>
<evidence type="ECO:0000256" key="1">
    <source>
        <dbReference type="SAM" id="MobiDB-lite"/>
    </source>
</evidence>
<protein>
    <recommendedName>
        <fullName evidence="2">Cyclin N-terminal domain-containing protein</fullName>
    </recommendedName>
</protein>
<dbReference type="GeneID" id="5232214"/>
<dbReference type="OMA" id="HNVIACD"/>
<dbReference type="GO" id="GO:0000307">
    <property type="term" value="C:cyclin-dependent protein kinase holoenzyme complex"/>
    <property type="evidence" value="ECO:0007669"/>
    <property type="project" value="TreeGrafter"/>
</dbReference>
<dbReference type="KEGG" id="lel:PVL30_004633"/>
<proteinExistence type="predicted"/>
<keyword evidence="4" id="KW-1185">Reference proteome</keyword>
<dbReference type="PIRSF" id="PIRSF016511">
    <property type="entry name" value="Cyclin_Pcl"/>
    <property type="match status" value="1"/>
</dbReference>
<organism evidence="3 4">
    <name type="scientific">Lodderomyces elongisporus (strain ATCC 11503 / CBS 2605 / JCM 1781 / NBRC 1676 / NRRL YB-4239)</name>
    <name type="common">Yeast</name>
    <name type="synonym">Saccharomyces elongisporus</name>
    <dbReference type="NCBI Taxonomy" id="379508"/>
    <lineage>
        <taxon>Eukaryota</taxon>
        <taxon>Fungi</taxon>
        <taxon>Dikarya</taxon>
        <taxon>Ascomycota</taxon>
        <taxon>Saccharomycotina</taxon>
        <taxon>Pichiomycetes</taxon>
        <taxon>Debaryomycetaceae</taxon>
        <taxon>Candida/Lodderomyces clade</taxon>
        <taxon>Lodderomyces</taxon>
    </lineage>
</organism>
<dbReference type="PANTHER" id="PTHR15615">
    <property type="match status" value="1"/>
</dbReference>
<dbReference type="VEuPathDB" id="FungiDB:LELG_03810"/>
<reference evidence="3 4" key="1">
    <citation type="journal article" date="2009" name="Nature">
        <title>Evolution of pathogenicity and sexual reproduction in eight Candida genomes.</title>
        <authorList>
            <person name="Butler G."/>
            <person name="Rasmussen M.D."/>
            <person name="Lin M.F."/>
            <person name="Santos M.A."/>
            <person name="Sakthikumar S."/>
            <person name="Munro C.A."/>
            <person name="Rheinbay E."/>
            <person name="Grabherr M."/>
            <person name="Forche A."/>
            <person name="Reedy J.L."/>
            <person name="Agrafioti I."/>
            <person name="Arnaud M.B."/>
            <person name="Bates S."/>
            <person name="Brown A.J."/>
            <person name="Brunke S."/>
            <person name="Costanzo M.C."/>
            <person name="Fitzpatrick D.A."/>
            <person name="de Groot P.W."/>
            <person name="Harris D."/>
            <person name="Hoyer L.L."/>
            <person name="Hube B."/>
            <person name="Klis F.M."/>
            <person name="Kodira C."/>
            <person name="Lennard N."/>
            <person name="Logue M.E."/>
            <person name="Martin R."/>
            <person name="Neiman A.M."/>
            <person name="Nikolaou E."/>
            <person name="Quail M.A."/>
            <person name="Quinn J."/>
            <person name="Santos M.C."/>
            <person name="Schmitzberger F.F."/>
            <person name="Sherlock G."/>
            <person name="Shah P."/>
            <person name="Silverstein K.A."/>
            <person name="Skrzypek M.S."/>
            <person name="Soll D."/>
            <person name="Staggs R."/>
            <person name="Stansfield I."/>
            <person name="Stumpf M.P."/>
            <person name="Sudbery P.E."/>
            <person name="Srikantha T."/>
            <person name="Zeng Q."/>
            <person name="Berman J."/>
            <person name="Berriman M."/>
            <person name="Heitman J."/>
            <person name="Gow N.A."/>
            <person name="Lorenz M.C."/>
            <person name="Birren B.W."/>
            <person name="Kellis M."/>
            <person name="Cuomo C.A."/>
        </authorList>
    </citation>
    <scope>NUCLEOTIDE SEQUENCE [LARGE SCALE GENOMIC DNA]</scope>
    <source>
        <strain evidence="4">ATCC 11503 / BCRC 21390 / CBS 2605 / JCM 1781 / NBRC 1676 / NRRL YB-4239</strain>
    </source>
</reference>
<feature type="region of interest" description="Disordered" evidence="1">
    <location>
        <begin position="240"/>
        <end position="283"/>
    </location>
</feature>
<dbReference type="CDD" id="cd20557">
    <property type="entry name" value="CYCLIN_ScPCL1-like"/>
    <property type="match status" value="1"/>
</dbReference>
<dbReference type="EMBL" id="CH981528">
    <property type="protein sequence ID" value="EDK45631.1"/>
    <property type="molecule type" value="Genomic_DNA"/>
</dbReference>
<dbReference type="SUPFAM" id="SSF47954">
    <property type="entry name" value="Cyclin-like"/>
    <property type="match status" value="1"/>
</dbReference>
<dbReference type="Pfam" id="PF00134">
    <property type="entry name" value="Cyclin_N"/>
    <property type="match status" value="1"/>
</dbReference>
<dbReference type="STRING" id="379508.A5E2H3"/>
<gene>
    <name evidence="3" type="ORF">LELG_03810</name>
</gene>
<feature type="domain" description="Cyclin N-terminal" evidence="2">
    <location>
        <begin position="48"/>
        <end position="154"/>
    </location>
</feature>